<dbReference type="PANTHER" id="PTHR11070">
    <property type="entry name" value="UVRD / RECB / PCRA DNA HELICASE FAMILY MEMBER"/>
    <property type="match status" value="1"/>
</dbReference>
<dbReference type="InterPro" id="IPR002121">
    <property type="entry name" value="HRDC_dom"/>
</dbReference>
<evidence type="ECO:0000313" key="13">
    <source>
        <dbReference type="EMBL" id="BEH03460.1"/>
    </source>
</evidence>
<keyword evidence="6" id="KW-0413">Isomerase</keyword>
<reference evidence="13" key="1">
    <citation type="journal article" date="2024" name="Int. J. Syst. Evol. Microbiol.">
        <title>Brooklawnia propionicigenes sp. nov., a facultatively anaerobic, propionate-producing bacterium isolated from a methanogenic reactor treating waste from cattle farms.</title>
        <authorList>
            <person name="Akita Y."/>
            <person name="Ueki A."/>
            <person name="Tonouchi A."/>
            <person name="Sugawara Y."/>
            <person name="Honma S."/>
            <person name="Kaku N."/>
            <person name="Ueki K."/>
        </authorList>
    </citation>
    <scope>NUCLEOTIDE SEQUENCE</scope>
    <source>
        <strain evidence="13">SH051</strain>
    </source>
</reference>
<evidence type="ECO:0000256" key="6">
    <source>
        <dbReference type="ARBA" id="ARBA00023235"/>
    </source>
</evidence>
<dbReference type="Pfam" id="PF00570">
    <property type="entry name" value="HRDC"/>
    <property type="match status" value="1"/>
</dbReference>
<comment type="similarity">
    <text evidence="1">Belongs to the helicase family. UvrD subfamily.</text>
</comment>
<dbReference type="GO" id="GO:0033202">
    <property type="term" value="C:DNA helicase complex"/>
    <property type="evidence" value="ECO:0007669"/>
    <property type="project" value="TreeGrafter"/>
</dbReference>
<dbReference type="KEGG" id="broo:brsh051_27410"/>
<keyword evidence="5 10" id="KW-0067">ATP-binding</keyword>
<dbReference type="GO" id="GO:0043138">
    <property type="term" value="F:3'-5' DNA helicase activity"/>
    <property type="evidence" value="ECO:0007669"/>
    <property type="project" value="UniProtKB-EC"/>
</dbReference>
<dbReference type="Pfam" id="PF13361">
    <property type="entry name" value="UvrD_C"/>
    <property type="match status" value="2"/>
</dbReference>
<dbReference type="PROSITE" id="PS51198">
    <property type="entry name" value="UVRD_HELICASE_ATP_BIND"/>
    <property type="match status" value="1"/>
</dbReference>
<dbReference type="CDD" id="cd18807">
    <property type="entry name" value="SF1_C_UvrD"/>
    <property type="match status" value="1"/>
</dbReference>
<evidence type="ECO:0000259" key="12">
    <source>
        <dbReference type="PROSITE" id="PS51198"/>
    </source>
</evidence>
<evidence type="ECO:0000256" key="2">
    <source>
        <dbReference type="ARBA" id="ARBA00022741"/>
    </source>
</evidence>
<keyword evidence="14" id="KW-1185">Reference proteome</keyword>
<evidence type="ECO:0000259" key="11">
    <source>
        <dbReference type="PROSITE" id="PS50967"/>
    </source>
</evidence>
<feature type="domain" description="HRDC" evidence="11">
    <location>
        <begin position="522"/>
        <end position="598"/>
    </location>
</feature>
<dbReference type="InterPro" id="IPR044876">
    <property type="entry name" value="HRDC_dom_sf"/>
</dbReference>
<evidence type="ECO:0000256" key="1">
    <source>
        <dbReference type="ARBA" id="ARBA00009922"/>
    </source>
</evidence>
<dbReference type="CDD" id="cd17932">
    <property type="entry name" value="DEXQc_UvrD"/>
    <property type="match status" value="1"/>
</dbReference>
<evidence type="ECO:0000256" key="8">
    <source>
        <dbReference type="ARBA" id="ARBA00034808"/>
    </source>
</evidence>
<dbReference type="SUPFAM" id="SSF47819">
    <property type="entry name" value="HRDC-like"/>
    <property type="match status" value="1"/>
</dbReference>
<dbReference type="Gene3D" id="1.10.150.80">
    <property type="entry name" value="HRDC domain"/>
    <property type="match status" value="1"/>
</dbReference>
<dbReference type="Gene3D" id="1.10.10.160">
    <property type="match status" value="1"/>
</dbReference>
<dbReference type="Proteomes" id="UP001431656">
    <property type="component" value="Chromosome"/>
</dbReference>
<evidence type="ECO:0000256" key="4">
    <source>
        <dbReference type="ARBA" id="ARBA00022806"/>
    </source>
</evidence>
<comment type="catalytic activity">
    <reaction evidence="7">
        <text>Couples ATP hydrolysis with the unwinding of duplex DNA by translocating in the 3'-5' direction.</text>
        <dbReference type="EC" id="5.6.2.4"/>
    </reaction>
</comment>
<dbReference type="GO" id="GO:0016787">
    <property type="term" value="F:hydrolase activity"/>
    <property type="evidence" value="ECO:0007669"/>
    <property type="project" value="UniProtKB-UniRule"/>
</dbReference>
<evidence type="ECO:0000256" key="3">
    <source>
        <dbReference type="ARBA" id="ARBA00022801"/>
    </source>
</evidence>
<feature type="domain" description="UvrD-like helicase ATP-binding" evidence="12">
    <location>
        <begin position="13"/>
        <end position="294"/>
    </location>
</feature>
<dbReference type="InterPro" id="IPR013986">
    <property type="entry name" value="DExx_box_DNA_helicase_dom_sf"/>
</dbReference>
<evidence type="ECO:0000256" key="10">
    <source>
        <dbReference type="PROSITE-ProRule" id="PRU00560"/>
    </source>
</evidence>
<dbReference type="InterPro" id="IPR014017">
    <property type="entry name" value="DNA_helicase_UvrD-like_C"/>
</dbReference>
<dbReference type="PANTHER" id="PTHR11070:SF69">
    <property type="entry name" value="ATP-DEPENDENT DNA HELICASE UVRD2"/>
    <property type="match status" value="1"/>
</dbReference>
<evidence type="ECO:0000256" key="5">
    <source>
        <dbReference type="ARBA" id="ARBA00022840"/>
    </source>
</evidence>
<dbReference type="EC" id="5.6.2.4" evidence="8"/>
<dbReference type="SMART" id="SM00341">
    <property type="entry name" value="HRDC"/>
    <property type="match status" value="1"/>
</dbReference>
<protein>
    <recommendedName>
        <fullName evidence="8">DNA 3'-5' helicase</fullName>
        <ecNumber evidence="8">5.6.2.4</ecNumber>
    </recommendedName>
</protein>
<feature type="binding site" evidence="10">
    <location>
        <begin position="34"/>
        <end position="41"/>
    </location>
    <ligand>
        <name>ATP</name>
        <dbReference type="ChEBI" id="CHEBI:30616"/>
    </ligand>
</feature>
<dbReference type="EMBL" id="AP028056">
    <property type="protein sequence ID" value="BEH03460.1"/>
    <property type="molecule type" value="Genomic_DNA"/>
</dbReference>
<comment type="catalytic activity">
    <reaction evidence="9">
        <text>ATP + H2O = ADP + phosphate + H(+)</text>
        <dbReference type="Rhea" id="RHEA:13065"/>
        <dbReference type="ChEBI" id="CHEBI:15377"/>
        <dbReference type="ChEBI" id="CHEBI:15378"/>
        <dbReference type="ChEBI" id="CHEBI:30616"/>
        <dbReference type="ChEBI" id="CHEBI:43474"/>
        <dbReference type="ChEBI" id="CHEBI:456216"/>
        <dbReference type="EC" id="5.6.2.4"/>
    </reaction>
</comment>
<gene>
    <name evidence="13" type="ORF">brsh051_27410</name>
</gene>
<sequence length="598" mass="64928">MSTEATLAARVLEDLDAEQRAVATSFGCPVVVLAGAGTGKTRAITHRIAYGAASGVLEARRTLAVTFTSKAATELRRRLTQLGVPRVQARTFHAAALRQISYFWPRVYGVELPPVANGNFGIIAEAARAVPISVETPLLRDLAAEISWAKVSNVPPDRYSDLAPQAGREVGGLDADQVASVLVRYEQVKKHQGVIDFDDILLCAIALLHEHPEVADQVRDQYRHFVVDEYQDVSPIQRTMLELWLGDREDICVVGDPNQAIHTFAGAQPAYLTTFGRDHPGALTLRLRTNYRSTPQVLTVANALIGSGAGLRATRDGGPAVQVVAAADEQTEAADAVSWLVAQHHRGLAWRQLAVLYRINAQSEVLAGELRAAKVPFVLRDAEHQDPSDDAVTLSTIHSAKGLEWEAVAMIGLSDGLLPFVLADTAAAIAEEKRLLYVGLTRARTELRLSWARTGGHGRGMREPSRFLRTAGLVERGVVTSDMPQQGSRFRKPRALPACHVCGEALSDAVEIKLGRHEGCPARLDVELLDALHQWRSVQAQNQSVPAFVVFTDATLRALAEQKPVDPADLMKIPGIGRVKCECYGNQLIEVIAHHASV</sequence>
<name>A0AAN0K7Z3_9ACTN</name>
<keyword evidence="3 10" id="KW-0378">Hydrolase</keyword>
<organism evidence="13 14">
    <name type="scientific">Brooklawnia propionicigenes</name>
    <dbReference type="NCBI Taxonomy" id="3041175"/>
    <lineage>
        <taxon>Bacteria</taxon>
        <taxon>Bacillati</taxon>
        <taxon>Actinomycetota</taxon>
        <taxon>Actinomycetes</taxon>
        <taxon>Propionibacteriales</taxon>
        <taxon>Propionibacteriaceae</taxon>
        <taxon>Brooklawnia</taxon>
    </lineage>
</organism>
<evidence type="ECO:0000313" key="14">
    <source>
        <dbReference type="Proteomes" id="UP001431656"/>
    </source>
</evidence>
<dbReference type="PROSITE" id="PS50967">
    <property type="entry name" value="HRDC"/>
    <property type="match status" value="1"/>
</dbReference>
<dbReference type="GO" id="GO:0000725">
    <property type="term" value="P:recombinational repair"/>
    <property type="evidence" value="ECO:0007669"/>
    <property type="project" value="TreeGrafter"/>
</dbReference>
<keyword evidence="4 10" id="KW-0347">Helicase</keyword>
<dbReference type="InterPro" id="IPR027417">
    <property type="entry name" value="P-loop_NTPase"/>
</dbReference>
<dbReference type="InterPro" id="IPR014016">
    <property type="entry name" value="UvrD-like_ATP-bd"/>
</dbReference>
<dbReference type="SUPFAM" id="SSF52540">
    <property type="entry name" value="P-loop containing nucleoside triphosphate hydrolases"/>
    <property type="match status" value="1"/>
</dbReference>
<dbReference type="GO" id="GO:0003677">
    <property type="term" value="F:DNA binding"/>
    <property type="evidence" value="ECO:0007669"/>
    <property type="project" value="UniProtKB-KW"/>
</dbReference>
<dbReference type="Pfam" id="PF00580">
    <property type="entry name" value="UvrD-helicase"/>
    <property type="match status" value="1"/>
</dbReference>
<dbReference type="InterPro" id="IPR010997">
    <property type="entry name" value="HRDC-like_sf"/>
</dbReference>
<dbReference type="GO" id="GO:0005524">
    <property type="term" value="F:ATP binding"/>
    <property type="evidence" value="ECO:0007669"/>
    <property type="project" value="UniProtKB-UniRule"/>
</dbReference>
<keyword evidence="2 10" id="KW-0547">Nucleotide-binding</keyword>
<proteinExistence type="inferred from homology"/>
<dbReference type="RefSeq" id="WP_286265986.1">
    <property type="nucleotide sequence ID" value="NZ_AP028056.1"/>
</dbReference>
<evidence type="ECO:0000256" key="7">
    <source>
        <dbReference type="ARBA" id="ARBA00034617"/>
    </source>
</evidence>
<dbReference type="InterPro" id="IPR000212">
    <property type="entry name" value="DNA_helicase_UvrD/REP"/>
</dbReference>
<dbReference type="AlphaFoldDB" id="A0AAN0K7Z3"/>
<evidence type="ECO:0000256" key="9">
    <source>
        <dbReference type="ARBA" id="ARBA00048988"/>
    </source>
</evidence>
<dbReference type="GO" id="GO:0005829">
    <property type="term" value="C:cytosol"/>
    <property type="evidence" value="ECO:0007669"/>
    <property type="project" value="TreeGrafter"/>
</dbReference>
<dbReference type="Gene3D" id="3.40.50.300">
    <property type="entry name" value="P-loop containing nucleotide triphosphate hydrolases"/>
    <property type="match status" value="2"/>
</dbReference>
<accession>A0AAN0K7Z3</accession>